<proteinExistence type="predicted"/>
<protein>
    <recommendedName>
        <fullName evidence="1">Nucleotidyl transferase domain-containing protein</fullName>
    </recommendedName>
</protein>
<dbReference type="AlphaFoldDB" id="A0A497EXA8"/>
<dbReference type="Proteomes" id="UP000269499">
    <property type="component" value="Unassembled WGS sequence"/>
</dbReference>
<sequence>MSTIQELKNQISKSQVIMLVGGKGKRLGYPDIPKALIKVAGKTLIEREIELYRNCGFRKFKLLIGHLGEKIVEYIGDGSKFGVEVEYSEDPKVAKVGKGKALKHAIEVGVIDTKSRGIITFPDDLKLDKFLPIKLLAHHLYGVEKFNVWATTLLVTSTTYPYGVAKVNPDGIVEEFVEKPKISMYTHVGVCVVEPEVYKLIVEMIDINSPRSIEYEAVILPKLASERKLFSMTIPGDDRSIWIPINTRKELEIAEEKLKAKSE</sequence>
<evidence type="ECO:0000313" key="2">
    <source>
        <dbReference type="EMBL" id="RLE51662.1"/>
    </source>
</evidence>
<name>A0A497EXA8_9CREN</name>
<dbReference type="SUPFAM" id="SSF53448">
    <property type="entry name" value="Nucleotide-diphospho-sugar transferases"/>
    <property type="match status" value="1"/>
</dbReference>
<feature type="domain" description="Nucleotidyl transferase" evidence="1">
    <location>
        <begin position="16"/>
        <end position="226"/>
    </location>
</feature>
<reference evidence="2 3" key="1">
    <citation type="submission" date="2018-06" db="EMBL/GenBank/DDBJ databases">
        <title>Extensive metabolic versatility and redundancy in microbially diverse, dynamic hydrothermal sediments.</title>
        <authorList>
            <person name="Dombrowski N."/>
            <person name="Teske A."/>
            <person name="Baker B.J."/>
        </authorList>
    </citation>
    <scope>NUCLEOTIDE SEQUENCE [LARGE SCALE GENOMIC DNA]</scope>
    <source>
        <strain evidence="2">B20_G2</strain>
    </source>
</reference>
<accession>A0A497EXA8</accession>
<comment type="caution">
    <text evidence="2">The sequence shown here is derived from an EMBL/GenBank/DDBJ whole genome shotgun (WGS) entry which is preliminary data.</text>
</comment>
<dbReference type="InterPro" id="IPR029044">
    <property type="entry name" value="Nucleotide-diphossugar_trans"/>
</dbReference>
<dbReference type="InterPro" id="IPR050486">
    <property type="entry name" value="Mannose-1P_guanyltransferase"/>
</dbReference>
<organism evidence="2 3">
    <name type="scientific">Thermoproteota archaeon</name>
    <dbReference type="NCBI Taxonomy" id="2056631"/>
    <lineage>
        <taxon>Archaea</taxon>
        <taxon>Thermoproteota</taxon>
    </lineage>
</organism>
<dbReference type="EMBL" id="QMRA01000158">
    <property type="protein sequence ID" value="RLE51662.1"/>
    <property type="molecule type" value="Genomic_DNA"/>
</dbReference>
<evidence type="ECO:0000313" key="3">
    <source>
        <dbReference type="Proteomes" id="UP000269499"/>
    </source>
</evidence>
<gene>
    <name evidence="2" type="ORF">DRJ26_05525</name>
</gene>
<dbReference type="Pfam" id="PF00483">
    <property type="entry name" value="NTP_transferase"/>
    <property type="match status" value="1"/>
</dbReference>
<dbReference type="InterPro" id="IPR005835">
    <property type="entry name" value="NTP_transferase_dom"/>
</dbReference>
<dbReference type="Gene3D" id="3.90.550.10">
    <property type="entry name" value="Spore Coat Polysaccharide Biosynthesis Protein SpsA, Chain A"/>
    <property type="match status" value="1"/>
</dbReference>
<evidence type="ECO:0000259" key="1">
    <source>
        <dbReference type="Pfam" id="PF00483"/>
    </source>
</evidence>
<dbReference type="PANTHER" id="PTHR22572">
    <property type="entry name" value="SUGAR-1-PHOSPHATE GUANYL TRANSFERASE"/>
    <property type="match status" value="1"/>
</dbReference>